<dbReference type="AlphaFoldDB" id="A0A3A2Z815"/>
<keyword evidence="9" id="KW-0326">Glycosidase</keyword>
<keyword evidence="8" id="KW-0325">Glycoprotein</keyword>
<gene>
    <name evidence="12" type="ORF">PHISCL_08426</name>
</gene>
<evidence type="ECO:0000256" key="8">
    <source>
        <dbReference type="ARBA" id="ARBA00023180"/>
    </source>
</evidence>
<dbReference type="GO" id="GO:0012505">
    <property type="term" value="C:endomembrane system"/>
    <property type="evidence" value="ECO:0007669"/>
    <property type="project" value="UniProtKB-SubCell"/>
</dbReference>
<dbReference type="PANTHER" id="PTHR12145">
    <property type="entry name" value="MANNAN ENDO-1,6-ALPHA-MANNOSIDASE DCW1"/>
    <property type="match status" value="1"/>
</dbReference>
<dbReference type="Proteomes" id="UP000266188">
    <property type="component" value="Unassembled WGS sequence"/>
</dbReference>
<evidence type="ECO:0000256" key="3">
    <source>
        <dbReference type="ARBA" id="ARBA00009699"/>
    </source>
</evidence>
<evidence type="ECO:0000256" key="5">
    <source>
        <dbReference type="ARBA" id="ARBA00022729"/>
    </source>
</evidence>
<accession>A0A3A2Z815</accession>
<keyword evidence="6 12" id="KW-0378">Hydrolase</keyword>
<dbReference type="OrthoDB" id="4187847at2759"/>
<dbReference type="Gene3D" id="1.50.10.20">
    <property type="match status" value="2"/>
</dbReference>
<keyword evidence="7" id="KW-0472">Membrane</keyword>
<dbReference type="PANTHER" id="PTHR12145:SF37">
    <property type="entry name" value="MANNAN ENDO-1,6-ALPHA-MANNOSIDASE"/>
    <property type="match status" value="1"/>
</dbReference>
<evidence type="ECO:0000256" key="6">
    <source>
        <dbReference type="ARBA" id="ARBA00022801"/>
    </source>
</evidence>
<comment type="catalytic activity">
    <reaction evidence="1">
        <text>Random hydrolysis of (1-&gt;6)-alpha-D-mannosidic linkages in unbranched (1-&gt;6)-mannans.</text>
        <dbReference type="EC" id="3.2.1.101"/>
    </reaction>
</comment>
<dbReference type="InterPro" id="IPR014480">
    <property type="entry name" value="Mannan-1_6-alpha_mannosidase"/>
</dbReference>
<organism evidence="12 13">
    <name type="scientific">Aspergillus sclerotialis</name>
    <dbReference type="NCBI Taxonomy" id="2070753"/>
    <lineage>
        <taxon>Eukaryota</taxon>
        <taxon>Fungi</taxon>
        <taxon>Dikarya</taxon>
        <taxon>Ascomycota</taxon>
        <taxon>Pezizomycotina</taxon>
        <taxon>Eurotiomycetes</taxon>
        <taxon>Eurotiomycetidae</taxon>
        <taxon>Eurotiales</taxon>
        <taxon>Aspergillaceae</taxon>
        <taxon>Aspergillus</taxon>
        <taxon>Aspergillus subgen. Polypaecilum</taxon>
    </lineage>
</organism>
<dbReference type="SUPFAM" id="SSF48208">
    <property type="entry name" value="Six-hairpin glycosidases"/>
    <property type="match status" value="2"/>
</dbReference>
<feature type="compositionally biased region" description="Polar residues" evidence="10">
    <location>
        <begin position="401"/>
        <end position="416"/>
    </location>
</feature>
<dbReference type="STRING" id="2070753.A0A3A2Z815"/>
<name>A0A3A2Z815_9EURO</name>
<dbReference type="GO" id="GO:0009272">
    <property type="term" value="P:fungal-type cell wall biogenesis"/>
    <property type="evidence" value="ECO:0007669"/>
    <property type="project" value="TreeGrafter"/>
</dbReference>
<protein>
    <recommendedName>
        <fullName evidence="4">mannan endo-1,6-alpha-mannosidase</fullName>
        <ecNumber evidence="4">3.2.1.101</ecNumber>
    </recommendedName>
</protein>
<comment type="similarity">
    <text evidence="3">Belongs to the glycosyl hydrolase 76 family.</text>
</comment>
<dbReference type="EMBL" id="MVGC01000432">
    <property type="protein sequence ID" value="RJE19238.1"/>
    <property type="molecule type" value="Genomic_DNA"/>
</dbReference>
<feature type="region of interest" description="Disordered" evidence="10">
    <location>
        <begin position="395"/>
        <end position="427"/>
    </location>
</feature>
<dbReference type="GO" id="GO:0008496">
    <property type="term" value="F:mannan endo-1,6-alpha-mannosidase activity"/>
    <property type="evidence" value="ECO:0007669"/>
    <property type="project" value="UniProtKB-EC"/>
</dbReference>
<dbReference type="InterPro" id="IPR008928">
    <property type="entry name" value="6-hairpin_glycosidase_sf"/>
</dbReference>
<sequence length="693" mass="77873">MTPWNWVWRLFLAILLAGQGTVALEIDENQPDSVKKAAASVAGDLMDMYHKDIDKTGIIGKLDGTWWIGGAIFMTMMEYWHYTGDETYNSDVTDGMLAQKGKYNDYFPSNWSTWLGNDDQIFWGLASITAAELNYPERDGQPSWVALAQGVFNNQVGRWDGEHCGGGMRWQCWPYQDGYNLKNSVSNGGLFQLAARLLYYTGNETYSEWANKIWDFSASSPLINEKNWNVADSTHNSDNCTTGSNIQWTYNYGMYISGSAYMYNHTDGKEEKWKKRVDGLLHTAFREFFPHQYGGNTMSEYNCEVHLICDNNSAFFKGVTLGWLTTMTTLISETAQEMIPKIKATAAAAAQQCSGGSNGRMCGSRWYQKKWDGTQGIGQEASSLTALISSLVGEKGGAPKSRNTGGISKPNPNAGTANHDDEDPTKLKPITTGDKAGAGILTVLFHPYDYLVICAPLAMWFHNSVILNHLASCELFCSVYHNQIENAYVFVDQFKREHNKDLHNQTYAEWAETVFDWTASVPLMDNQTWNVGDSVQIADDCKHLGNDQWSYNYGNCLMGAAFMQNYTNGTESKWKDAVDGLLGVTLDRFFPKEFGGNVLSEFLCEPLEVCDNNQILFKGYVANCWLLLLNWSRRPETESSLSSWTQPSHLVKRALAWATTHVLFDGTRNGTDGMEWRKKSVPPVAFLHLYLLT</sequence>
<dbReference type="InterPro" id="IPR005198">
    <property type="entry name" value="Glyco_hydro_76"/>
</dbReference>
<proteinExistence type="inferred from homology"/>
<dbReference type="EC" id="3.2.1.101" evidence="4"/>
<comment type="subcellular location">
    <subcellularLocation>
        <location evidence="2">Endomembrane system</location>
    </subcellularLocation>
</comment>
<dbReference type="GO" id="GO:0016052">
    <property type="term" value="P:carbohydrate catabolic process"/>
    <property type="evidence" value="ECO:0007669"/>
    <property type="project" value="InterPro"/>
</dbReference>
<keyword evidence="5 11" id="KW-0732">Signal</keyword>
<evidence type="ECO:0000256" key="10">
    <source>
        <dbReference type="SAM" id="MobiDB-lite"/>
    </source>
</evidence>
<evidence type="ECO:0000256" key="11">
    <source>
        <dbReference type="SAM" id="SignalP"/>
    </source>
</evidence>
<dbReference type="Pfam" id="PF03663">
    <property type="entry name" value="Glyco_hydro_76"/>
    <property type="match status" value="2"/>
</dbReference>
<evidence type="ECO:0000256" key="7">
    <source>
        <dbReference type="ARBA" id="ARBA00023136"/>
    </source>
</evidence>
<evidence type="ECO:0000256" key="9">
    <source>
        <dbReference type="ARBA" id="ARBA00023295"/>
    </source>
</evidence>
<evidence type="ECO:0000256" key="2">
    <source>
        <dbReference type="ARBA" id="ARBA00004308"/>
    </source>
</evidence>
<evidence type="ECO:0000313" key="12">
    <source>
        <dbReference type="EMBL" id="RJE19238.1"/>
    </source>
</evidence>
<comment type="caution">
    <text evidence="12">The sequence shown here is derived from an EMBL/GenBank/DDBJ whole genome shotgun (WGS) entry which is preliminary data.</text>
</comment>
<feature type="signal peptide" evidence="11">
    <location>
        <begin position="1"/>
        <end position="23"/>
    </location>
</feature>
<evidence type="ECO:0000256" key="1">
    <source>
        <dbReference type="ARBA" id="ARBA00001452"/>
    </source>
</evidence>
<evidence type="ECO:0000256" key="4">
    <source>
        <dbReference type="ARBA" id="ARBA00012350"/>
    </source>
</evidence>
<reference evidence="13" key="1">
    <citation type="submission" date="2017-02" db="EMBL/GenBank/DDBJ databases">
        <authorList>
            <person name="Tafer H."/>
            <person name="Lopandic K."/>
        </authorList>
    </citation>
    <scope>NUCLEOTIDE SEQUENCE [LARGE SCALE GENOMIC DNA]</scope>
    <source>
        <strain evidence="13">CBS 366.77</strain>
    </source>
</reference>
<feature type="chain" id="PRO_5017196349" description="mannan endo-1,6-alpha-mannosidase" evidence="11">
    <location>
        <begin position="24"/>
        <end position="693"/>
    </location>
</feature>
<dbReference type="FunFam" id="1.50.10.20:FF:000006">
    <property type="entry name" value="Mannan endo-1,6-alpha-mannosidase"/>
    <property type="match status" value="1"/>
</dbReference>
<keyword evidence="13" id="KW-1185">Reference proteome</keyword>
<evidence type="ECO:0000313" key="13">
    <source>
        <dbReference type="Proteomes" id="UP000266188"/>
    </source>
</evidence>